<feature type="compositionally biased region" description="Gly residues" evidence="3">
    <location>
        <begin position="340"/>
        <end position="355"/>
    </location>
</feature>
<feature type="region of interest" description="Disordered" evidence="3">
    <location>
        <begin position="315"/>
        <end position="355"/>
    </location>
</feature>
<dbReference type="PANTHER" id="PTHR32347:SF14">
    <property type="entry name" value="EFFLUX SYSTEM COMPONENT YKNX-RELATED"/>
    <property type="match status" value="1"/>
</dbReference>
<name>A0A931AA97_9ACTN</name>
<dbReference type="AlphaFoldDB" id="A0A931AA97"/>
<dbReference type="InterPro" id="IPR058636">
    <property type="entry name" value="Beta-barrel_YknX"/>
</dbReference>
<evidence type="ECO:0000313" key="8">
    <source>
        <dbReference type="Proteomes" id="UP000605361"/>
    </source>
</evidence>
<dbReference type="GO" id="GO:0030313">
    <property type="term" value="C:cell envelope"/>
    <property type="evidence" value="ECO:0007669"/>
    <property type="project" value="UniProtKB-SubCell"/>
</dbReference>
<comment type="subcellular location">
    <subcellularLocation>
        <location evidence="1">Cell envelope</location>
    </subcellularLocation>
</comment>
<comment type="caution">
    <text evidence="7">The sequence shown here is derived from an EMBL/GenBank/DDBJ whole genome shotgun (WGS) entry which is preliminary data.</text>
</comment>
<dbReference type="SUPFAM" id="SSF111369">
    <property type="entry name" value="HlyD-like secretion proteins"/>
    <property type="match status" value="1"/>
</dbReference>
<feature type="region of interest" description="Disordered" evidence="3">
    <location>
        <begin position="153"/>
        <end position="173"/>
    </location>
</feature>
<evidence type="ECO:0000259" key="5">
    <source>
        <dbReference type="Pfam" id="PF25967"/>
    </source>
</evidence>
<dbReference type="PANTHER" id="PTHR32347">
    <property type="entry name" value="EFFLUX SYSTEM COMPONENT YKNX-RELATED"/>
    <property type="match status" value="1"/>
</dbReference>
<feature type="signal peptide" evidence="4">
    <location>
        <begin position="1"/>
        <end position="19"/>
    </location>
</feature>
<keyword evidence="2" id="KW-0175">Coiled coil</keyword>
<evidence type="ECO:0000256" key="1">
    <source>
        <dbReference type="ARBA" id="ARBA00004196"/>
    </source>
</evidence>
<evidence type="ECO:0000313" key="7">
    <source>
        <dbReference type="EMBL" id="MBF8189161.1"/>
    </source>
</evidence>
<dbReference type="Gene3D" id="2.40.50.100">
    <property type="match status" value="1"/>
</dbReference>
<gene>
    <name evidence="7" type="ORF">ITP53_26200</name>
</gene>
<dbReference type="Pfam" id="PF25990">
    <property type="entry name" value="Beta-barrel_YknX"/>
    <property type="match status" value="1"/>
</dbReference>
<sequence length="355" mass="35156">MTNGALAALLLGGAALAYAQLGTGRAAGETTVRTVTASRGSVVASVSASGAVESAKSRALSFGTTGTVEKIYVKPGDKVGKGDLLARLDDDAAQESLSAAEATYQSAVDDGTATAQLNAAYIKARNAYREARRTVAGTVLKAPFGGTVTAVNGSVGGPGSGGGAGQSSGQSGQEAASGFVEISDIGRLQLVGTFTESDAGKLKLGQAATVTFDALPGVSATGKVTQIEPVAVTSDNVVRYPVTVTFTEVPGQVRLGQTATVEVVVGQAADVVTVPPTAVSTSGGQTTVTLFEDGRQTRTPVEVGIQGTTTTEIKSGVSEGDRLVPPSTTGGTTGGDQRQLGGGGFPGGGMRGGGR</sequence>
<dbReference type="Gene3D" id="2.40.420.20">
    <property type="match status" value="1"/>
</dbReference>
<feature type="chain" id="PRO_5038955203" evidence="4">
    <location>
        <begin position="20"/>
        <end position="355"/>
    </location>
</feature>
<dbReference type="Proteomes" id="UP000605361">
    <property type="component" value="Unassembled WGS sequence"/>
</dbReference>
<accession>A0A931AA97</accession>
<dbReference type="RefSeq" id="WP_195898102.1">
    <property type="nucleotide sequence ID" value="NZ_JADOGI010000084.1"/>
</dbReference>
<evidence type="ECO:0000256" key="4">
    <source>
        <dbReference type="SAM" id="SignalP"/>
    </source>
</evidence>
<keyword evidence="4" id="KW-0732">Signal</keyword>
<dbReference type="InterPro" id="IPR050465">
    <property type="entry name" value="UPF0194_transport"/>
</dbReference>
<dbReference type="EMBL" id="JADOGI010000084">
    <property type="protein sequence ID" value="MBF8189161.1"/>
    <property type="molecule type" value="Genomic_DNA"/>
</dbReference>
<feature type="domain" description="Multidrug resistance protein MdtA-like C-terminal permuted SH3" evidence="5">
    <location>
        <begin position="270"/>
        <end position="324"/>
    </location>
</feature>
<dbReference type="InterPro" id="IPR058627">
    <property type="entry name" value="MdtA-like_C"/>
</dbReference>
<evidence type="ECO:0000256" key="2">
    <source>
        <dbReference type="ARBA" id="ARBA00023054"/>
    </source>
</evidence>
<dbReference type="Gene3D" id="2.40.30.170">
    <property type="match status" value="1"/>
</dbReference>
<dbReference type="Pfam" id="PF25967">
    <property type="entry name" value="RND-MFP_C"/>
    <property type="match status" value="1"/>
</dbReference>
<proteinExistence type="predicted"/>
<protein>
    <submittedName>
        <fullName evidence="7">Efflux RND transporter periplasmic adaptor subunit</fullName>
    </submittedName>
</protein>
<evidence type="ECO:0000256" key="3">
    <source>
        <dbReference type="SAM" id="MobiDB-lite"/>
    </source>
</evidence>
<evidence type="ECO:0000259" key="6">
    <source>
        <dbReference type="Pfam" id="PF25990"/>
    </source>
</evidence>
<feature type="compositionally biased region" description="Gly residues" evidence="3">
    <location>
        <begin position="154"/>
        <end position="166"/>
    </location>
</feature>
<keyword evidence="8" id="KW-1185">Reference proteome</keyword>
<feature type="domain" description="YknX-like beta-barrel" evidence="6">
    <location>
        <begin position="189"/>
        <end position="263"/>
    </location>
</feature>
<organism evidence="7 8">
    <name type="scientific">Nonomuraea cypriaca</name>
    <dbReference type="NCBI Taxonomy" id="1187855"/>
    <lineage>
        <taxon>Bacteria</taxon>
        <taxon>Bacillati</taxon>
        <taxon>Actinomycetota</taxon>
        <taxon>Actinomycetes</taxon>
        <taxon>Streptosporangiales</taxon>
        <taxon>Streptosporangiaceae</taxon>
        <taxon>Nonomuraea</taxon>
    </lineage>
</organism>
<reference evidence="7" key="1">
    <citation type="submission" date="2020-11" db="EMBL/GenBank/DDBJ databases">
        <title>Whole-genome analyses of Nonomuraea sp. K274.</title>
        <authorList>
            <person name="Veyisoglu A."/>
        </authorList>
    </citation>
    <scope>NUCLEOTIDE SEQUENCE</scope>
    <source>
        <strain evidence="7">K274</strain>
    </source>
</reference>